<dbReference type="STRING" id="1480694.DC28_05630"/>
<dbReference type="Proteomes" id="UP000029692">
    <property type="component" value="Unassembled WGS sequence"/>
</dbReference>
<dbReference type="OrthoDB" id="9803749at2"/>
<organism evidence="3 4">
    <name type="scientific">Spirochaeta lutea</name>
    <dbReference type="NCBI Taxonomy" id="1480694"/>
    <lineage>
        <taxon>Bacteria</taxon>
        <taxon>Pseudomonadati</taxon>
        <taxon>Spirochaetota</taxon>
        <taxon>Spirochaetia</taxon>
        <taxon>Spirochaetales</taxon>
        <taxon>Spirochaetaceae</taxon>
        <taxon>Spirochaeta</taxon>
    </lineage>
</organism>
<dbReference type="SUPFAM" id="SSF52833">
    <property type="entry name" value="Thioredoxin-like"/>
    <property type="match status" value="1"/>
</dbReference>
<reference evidence="3 4" key="1">
    <citation type="submission" date="2014-05" db="EMBL/GenBank/DDBJ databases">
        <title>De novo Genome Sequence of Spirocheata sp.</title>
        <authorList>
            <person name="Shivani Y."/>
            <person name="Subhash Y."/>
            <person name="Tushar L."/>
            <person name="Sasikala C."/>
            <person name="Ramana C.V."/>
        </authorList>
    </citation>
    <scope>NUCLEOTIDE SEQUENCE [LARGE SCALE GENOMIC DNA]</scope>
    <source>
        <strain evidence="3 4">JC230</strain>
    </source>
</reference>
<gene>
    <name evidence="3" type="ORF">DC28_05630</name>
</gene>
<evidence type="ECO:0000256" key="1">
    <source>
        <dbReference type="ARBA" id="ARBA00007198"/>
    </source>
</evidence>
<name>A0A098R2D7_9SPIO</name>
<proteinExistence type="inferred from homology"/>
<dbReference type="AlphaFoldDB" id="A0A098R2D7"/>
<dbReference type="PANTHER" id="PTHR30041:SF8">
    <property type="entry name" value="PROTEIN YFFB"/>
    <property type="match status" value="1"/>
</dbReference>
<dbReference type="PROSITE" id="PS51353">
    <property type="entry name" value="ARSC"/>
    <property type="match status" value="1"/>
</dbReference>
<evidence type="ECO:0000313" key="3">
    <source>
        <dbReference type="EMBL" id="KGE72847.1"/>
    </source>
</evidence>
<dbReference type="PANTHER" id="PTHR30041">
    <property type="entry name" value="ARSENATE REDUCTASE"/>
    <property type="match status" value="1"/>
</dbReference>
<protein>
    <submittedName>
        <fullName evidence="3">ArsC family transcriptional regulator</fullName>
    </submittedName>
</protein>
<dbReference type="InterPro" id="IPR036249">
    <property type="entry name" value="Thioredoxin-like_sf"/>
</dbReference>
<dbReference type="RefSeq" id="WP_037546722.1">
    <property type="nucleotide sequence ID" value="NZ_JNUP01000047.1"/>
</dbReference>
<dbReference type="Gene3D" id="3.40.30.10">
    <property type="entry name" value="Glutaredoxin"/>
    <property type="match status" value="1"/>
</dbReference>
<dbReference type="InterPro" id="IPR006660">
    <property type="entry name" value="Arsenate_reductase-like"/>
</dbReference>
<dbReference type="EMBL" id="JNUP01000047">
    <property type="protein sequence ID" value="KGE72847.1"/>
    <property type="molecule type" value="Genomic_DNA"/>
</dbReference>
<comment type="similarity">
    <text evidence="1 2">Belongs to the ArsC family.</text>
</comment>
<sequence length="113" mass="13176">MIQIIGTKKCKITRKAERFFKERRIPFQFRDIQEKGLAPRELSHIAQVRSWDEMLDSQSRAYQDRGMAYMEFSVSEELEADQGLIKTPLVRTKTMVAIGDEPEVWKQIALAQS</sequence>
<evidence type="ECO:0000256" key="2">
    <source>
        <dbReference type="PROSITE-ProRule" id="PRU01282"/>
    </source>
</evidence>
<comment type="caution">
    <text evidence="3">The sequence shown here is derived from an EMBL/GenBank/DDBJ whole genome shotgun (WGS) entry which is preliminary data.</text>
</comment>
<dbReference type="Pfam" id="PF03960">
    <property type="entry name" value="ArsC"/>
    <property type="match status" value="1"/>
</dbReference>
<accession>A0A098R2D7</accession>
<evidence type="ECO:0000313" key="4">
    <source>
        <dbReference type="Proteomes" id="UP000029692"/>
    </source>
</evidence>
<keyword evidence="4" id="KW-1185">Reference proteome</keyword>
<dbReference type="eggNOG" id="COG1393">
    <property type="taxonomic scope" value="Bacteria"/>
</dbReference>